<dbReference type="InterPro" id="IPR017972">
    <property type="entry name" value="Cyt_P450_CS"/>
</dbReference>
<dbReference type="InterPro" id="IPR001128">
    <property type="entry name" value="Cyt_P450"/>
</dbReference>
<evidence type="ECO:0000256" key="4">
    <source>
        <dbReference type="ARBA" id="ARBA00022617"/>
    </source>
</evidence>
<dbReference type="OrthoDB" id="15258at2759"/>
<keyword evidence="10 13" id="KW-0503">Monooxygenase</keyword>
<feature type="binding site" description="axial binding residue" evidence="12">
    <location>
        <position position="430"/>
    </location>
    <ligand>
        <name>heme</name>
        <dbReference type="ChEBI" id="CHEBI:30413"/>
    </ligand>
    <ligandPart>
        <name>Fe</name>
        <dbReference type="ChEBI" id="CHEBI:18248"/>
    </ligandPart>
</feature>
<comment type="cofactor">
    <cofactor evidence="1 12">
        <name>heme</name>
        <dbReference type="ChEBI" id="CHEBI:30413"/>
    </cofactor>
</comment>
<dbReference type="PROSITE" id="PS00086">
    <property type="entry name" value="CYTOCHROME_P450"/>
    <property type="match status" value="1"/>
</dbReference>
<organism evidence="14 15">
    <name type="scientific">Polysphondylium violaceum</name>
    <dbReference type="NCBI Taxonomy" id="133409"/>
    <lineage>
        <taxon>Eukaryota</taxon>
        <taxon>Amoebozoa</taxon>
        <taxon>Evosea</taxon>
        <taxon>Eumycetozoa</taxon>
        <taxon>Dictyostelia</taxon>
        <taxon>Dictyosteliales</taxon>
        <taxon>Dictyosteliaceae</taxon>
        <taxon>Polysphondylium</taxon>
    </lineage>
</organism>
<evidence type="ECO:0000256" key="10">
    <source>
        <dbReference type="ARBA" id="ARBA00023033"/>
    </source>
</evidence>
<evidence type="ECO:0000256" key="1">
    <source>
        <dbReference type="ARBA" id="ARBA00001971"/>
    </source>
</evidence>
<keyword evidence="6 12" id="KW-0479">Metal-binding</keyword>
<evidence type="ECO:0008006" key="16">
    <source>
        <dbReference type="Google" id="ProtNLM"/>
    </source>
</evidence>
<keyword evidence="7" id="KW-1133">Transmembrane helix</keyword>
<evidence type="ECO:0000256" key="11">
    <source>
        <dbReference type="ARBA" id="ARBA00023136"/>
    </source>
</evidence>
<dbReference type="InterPro" id="IPR002401">
    <property type="entry name" value="Cyt_P450_E_grp-I"/>
</dbReference>
<dbReference type="GO" id="GO:0020037">
    <property type="term" value="F:heme binding"/>
    <property type="evidence" value="ECO:0007669"/>
    <property type="project" value="InterPro"/>
</dbReference>
<dbReference type="FunFam" id="1.10.630.10:FF:000068">
    <property type="entry name" value="Probable cytochrome P450 508A2"/>
    <property type="match status" value="1"/>
</dbReference>
<dbReference type="Gene3D" id="1.10.630.10">
    <property type="entry name" value="Cytochrome P450"/>
    <property type="match status" value="1"/>
</dbReference>
<keyword evidence="15" id="KW-1185">Reference proteome</keyword>
<dbReference type="SUPFAM" id="SSF48264">
    <property type="entry name" value="Cytochrome P450"/>
    <property type="match status" value="1"/>
</dbReference>
<comment type="subcellular location">
    <subcellularLocation>
        <location evidence="2">Membrane</location>
        <topology evidence="2">Single-pass membrane protein</topology>
    </subcellularLocation>
</comment>
<accession>A0A8J4PXY3</accession>
<dbReference type="PRINTS" id="PR00385">
    <property type="entry name" value="P450"/>
</dbReference>
<comment type="caution">
    <text evidence="14">The sequence shown here is derived from an EMBL/GenBank/DDBJ whole genome shotgun (WGS) entry which is preliminary data.</text>
</comment>
<evidence type="ECO:0000256" key="6">
    <source>
        <dbReference type="ARBA" id="ARBA00022723"/>
    </source>
</evidence>
<keyword evidence="4 12" id="KW-0349">Heme</keyword>
<dbReference type="Proteomes" id="UP000695562">
    <property type="component" value="Unassembled WGS sequence"/>
</dbReference>
<evidence type="ECO:0000313" key="14">
    <source>
        <dbReference type="EMBL" id="KAF2075425.1"/>
    </source>
</evidence>
<evidence type="ECO:0000256" key="12">
    <source>
        <dbReference type="PIRSR" id="PIRSR602401-1"/>
    </source>
</evidence>
<sequence length="484" mass="56049">MLQTIILLIFLYIFFDFIKKNKRFSKNDPPGPISLPFIGDLGRLSKSPPHKALFELSKTYGKIFRIWLGDNYTIVISDPQLIREIFVKNFESFTNRLHTYPTRFVSNNFRNLNSGDYEYWTKNRQMVSHAFTNVKLRSFASVIEEESLDLIETMKEFERQQIPFSPKNYTKKYSMNIILQYIFSDKLKVQDGETENNKIFTLAKEIDKLFLYVGTFRMEKYINVIGWVSYMLKKYIFTSFKENLDKTVNDIVDEHIKTIDRENPRDLLDSIIMQCDLNDKFEKQLPAMIGADLLLAGTETSASSIEYFIMIMANNPLVQQKAFEELNQVIGKGNQVKLSHHKSTPYLNAVIKEASRIKTTAPLGLPRTANQDIMIGDYFIPKGTQILMNIYALANDECYWDQPNVFDPTRFLNNNHSDRYIPFGVGPRNCVGSNLANDEIYIACANILLNFEITSVDGKKIDETEVLDLTVHPKYDFSVLINSR</sequence>
<dbReference type="PANTHER" id="PTHR24300">
    <property type="entry name" value="CYTOCHROME P450 508A4-RELATED"/>
    <property type="match status" value="1"/>
</dbReference>
<evidence type="ECO:0000256" key="2">
    <source>
        <dbReference type="ARBA" id="ARBA00004167"/>
    </source>
</evidence>
<gene>
    <name evidence="14" type="ORF">CYY_003254</name>
</gene>
<dbReference type="Pfam" id="PF00067">
    <property type="entry name" value="p450"/>
    <property type="match status" value="1"/>
</dbReference>
<dbReference type="GO" id="GO:0005506">
    <property type="term" value="F:iron ion binding"/>
    <property type="evidence" value="ECO:0007669"/>
    <property type="project" value="InterPro"/>
</dbReference>
<protein>
    <recommendedName>
        <fullName evidence="16">Cytochrome P450 family protein</fullName>
    </recommendedName>
</protein>
<comment type="similarity">
    <text evidence="3 13">Belongs to the cytochrome P450 family.</text>
</comment>
<keyword evidence="11" id="KW-0472">Membrane</keyword>
<keyword evidence="5" id="KW-0812">Transmembrane</keyword>
<evidence type="ECO:0000256" key="5">
    <source>
        <dbReference type="ARBA" id="ARBA00022692"/>
    </source>
</evidence>
<proteinExistence type="inferred from homology"/>
<dbReference type="GO" id="GO:0016020">
    <property type="term" value="C:membrane"/>
    <property type="evidence" value="ECO:0007669"/>
    <property type="project" value="UniProtKB-SubCell"/>
</dbReference>
<evidence type="ECO:0000256" key="3">
    <source>
        <dbReference type="ARBA" id="ARBA00010617"/>
    </source>
</evidence>
<dbReference type="PRINTS" id="PR00463">
    <property type="entry name" value="EP450I"/>
</dbReference>
<dbReference type="AlphaFoldDB" id="A0A8J4PXY3"/>
<evidence type="ECO:0000256" key="13">
    <source>
        <dbReference type="RuleBase" id="RU000461"/>
    </source>
</evidence>
<dbReference type="InterPro" id="IPR050182">
    <property type="entry name" value="Cytochrome_P450_fam2"/>
</dbReference>
<dbReference type="PANTHER" id="PTHR24300:SF417">
    <property type="entry name" value="CYTOCHROME P450 508B1-RELATED"/>
    <property type="match status" value="1"/>
</dbReference>
<evidence type="ECO:0000256" key="8">
    <source>
        <dbReference type="ARBA" id="ARBA00023002"/>
    </source>
</evidence>
<keyword evidence="8 13" id="KW-0560">Oxidoreductase</keyword>
<dbReference type="EMBL" id="AJWJ01000100">
    <property type="protein sequence ID" value="KAF2075425.1"/>
    <property type="molecule type" value="Genomic_DNA"/>
</dbReference>
<dbReference type="GO" id="GO:0016705">
    <property type="term" value="F:oxidoreductase activity, acting on paired donors, with incorporation or reduction of molecular oxygen"/>
    <property type="evidence" value="ECO:0007669"/>
    <property type="project" value="InterPro"/>
</dbReference>
<evidence type="ECO:0000256" key="7">
    <source>
        <dbReference type="ARBA" id="ARBA00022989"/>
    </source>
</evidence>
<dbReference type="InterPro" id="IPR036396">
    <property type="entry name" value="Cyt_P450_sf"/>
</dbReference>
<dbReference type="CDD" id="cd20617">
    <property type="entry name" value="CYP1_2-like"/>
    <property type="match status" value="1"/>
</dbReference>
<evidence type="ECO:0000256" key="9">
    <source>
        <dbReference type="ARBA" id="ARBA00023004"/>
    </source>
</evidence>
<keyword evidence="9 12" id="KW-0408">Iron</keyword>
<evidence type="ECO:0000313" key="15">
    <source>
        <dbReference type="Proteomes" id="UP000695562"/>
    </source>
</evidence>
<name>A0A8J4PXY3_9MYCE</name>
<reference evidence="14" key="1">
    <citation type="submission" date="2020-01" db="EMBL/GenBank/DDBJ databases">
        <title>Development of genomics and gene disruption for Polysphondylium violaceum indicates a role for the polyketide synthase stlB in stalk morphogenesis.</title>
        <authorList>
            <person name="Narita B."/>
            <person name="Kawabe Y."/>
            <person name="Kin K."/>
            <person name="Saito T."/>
            <person name="Gibbs R."/>
            <person name="Kuspa A."/>
            <person name="Muzny D."/>
            <person name="Queller D."/>
            <person name="Richards S."/>
            <person name="Strassman J."/>
            <person name="Sucgang R."/>
            <person name="Worley K."/>
            <person name="Schaap P."/>
        </authorList>
    </citation>
    <scope>NUCLEOTIDE SEQUENCE</scope>
    <source>
        <strain evidence="14">QSvi11</strain>
    </source>
</reference>
<dbReference type="GO" id="GO:0004497">
    <property type="term" value="F:monooxygenase activity"/>
    <property type="evidence" value="ECO:0007669"/>
    <property type="project" value="UniProtKB-KW"/>
</dbReference>